<dbReference type="PANTHER" id="PTHR32429">
    <property type="match status" value="1"/>
</dbReference>
<evidence type="ECO:0000256" key="1">
    <source>
        <dbReference type="ARBA" id="ARBA00004470"/>
    </source>
</evidence>
<dbReference type="Proteomes" id="UP000485058">
    <property type="component" value="Unassembled WGS sequence"/>
</dbReference>
<comment type="caution">
    <text evidence="2">The sequence shown here is derived from an EMBL/GenBank/DDBJ whole genome shotgun (WGS) entry which is preliminary data.</text>
</comment>
<dbReference type="PANTHER" id="PTHR32429:SF11">
    <property type="entry name" value="RIBULOSE BISPHOSPHATE CARBOXYLASE_OXYGENASE ACTIVASE, CHLOROPLASTIC"/>
    <property type="match status" value="1"/>
</dbReference>
<dbReference type="AlphaFoldDB" id="A0A699YWX9"/>
<evidence type="ECO:0000313" key="2">
    <source>
        <dbReference type="EMBL" id="GFH14743.1"/>
    </source>
</evidence>
<organism evidence="2 3">
    <name type="scientific">Haematococcus lacustris</name>
    <name type="common">Green alga</name>
    <name type="synonym">Haematococcus pluvialis</name>
    <dbReference type="NCBI Taxonomy" id="44745"/>
    <lineage>
        <taxon>Eukaryota</taxon>
        <taxon>Viridiplantae</taxon>
        <taxon>Chlorophyta</taxon>
        <taxon>core chlorophytes</taxon>
        <taxon>Chlorophyceae</taxon>
        <taxon>CS clade</taxon>
        <taxon>Chlamydomonadales</taxon>
        <taxon>Haematococcaceae</taxon>
        <taxon>Haematococcus</taxon>
    </lineage>
</organism>
<accession>A0A699YWX9</accession>
<gene>
    <name evidence="2" type="ORF">HaLaN_10853</name>
</gene>
<sequence length="112" mass="12392">MGASSLQNLNIDTGQNIAMLESHFTGSFLGAKSDIADGSLRRYEFRSFDHIVGDYYVAPAFLDKITMHIVKNYLVELGAFDKFTKVPLILGVWGEKGMGKSFQTELALKKLG</sequence>
<keyword evidence="3" id="KW-1185">Reference proteome</keyword>
<evidence type="ECO:0000313" key="3">
    <source>
        <dbReference type="Proteomes" id="UP000485058"/>
    </source>
</evidence>
<feature type="non-terminal residue" evidence="2">
    <location>
        <position position="1"/>
    </location>
</feature>
<dbReference type="GO" id="GO:0009570">
    <property type="term" value="C:chloroplast stroma"/>
    <property type="evidence" value="ECO:0007669"/>
    <property type="project" value="UniProtKB-SubCell"/>
</dbReference>
<protein>
    <submittedName>
        <fullName evidence="2">ATPase_AAA_core domain-containing protein</fullName>
    </submittedName>
</protein>
<name>A0A699YWX9_HAELA</name>
<comment type="subcellular location">
    <subcellularLocation>
        <location evidence="1">Plastid</location>
        <location evidence="1">Chloroplast stroma</location>
    </subcellularLocation>
</comment>
<dbReference type="InterPro" id="IPR044960">
    <property type="entry name" value="RCA-like"/>
</dbReference>
<dbReference type="EMBL" id="BLLF01000761">
    <property type="protein sequence ID" value="GFH14743.1"/>
    <property type="molecule type" value="Genomic_DNA"/>
</dbReference>
<proteinExistence type="predicted"/>
<reference evidence="2 3" key="1">
    <citation type="submission" date="2020-02" db="EMBL/GenBank/DDBJ databases">
        <title>Draft genome sequence of Haematococcus lacustris strain NIES-144.</title>
        <authorList>
            <person name="Morimoto D."/>
            <person name="Nakagawa S."/>
            <person name="Yoshida T."/>
            <person name="Sawayama S."/>
        </authorList>
    </citation>
    <scope>NUCLEOTIDE SEQUENCE [LARGE SCALE GENOMIC DNA]</scope>
    <source>
        <strain evidence="2 3">NIES-144</strain>
    </source>
</reference>